<dbReference type="Proteomes" id="UP001254564">
    <property type="component" value="Unassembled WGS sequence"/>
</dbReference>
<evidence type="ECO:0000256" key="1">
    <source>
        <dbReference type="SAM" id="MobiDB-lite"/>
    </source>
</evidence>
<comment type="caution">
    <text evidence="2">The sequence shown here is derived from an EMBL/GenBank/DDBJ whole genome shotgun (WGS) entry which is preliminary data.</text>
</comment>
<evidence type="ECO:0000313" key="2">
    <source>
        <dbReference type="EMBL" id="MDR5897691.1"/>
    </source>
</evidence>
<evidence type="ECO:0000313" key="3">
    <source>
        <dbReference type="Proteomes" id="UP001254564"/>
    </source>
</evidence>
<accession>A0ABU1H065</accession>
<sequence length="650" mass="73373">MSVFRDGKELRRQREEKQRLLQGGERVTGGGEMHGREQPAELFSQYQPQGSEPDAIFKQPQASEQPFETYADVAHHRQTRSLYQGHSGWNANGLITSQPDTVTPSPSHFSQSLPLSHQQPTQQQDHSPSRSHESLTGGESIWTSEAVKALSNSQPSDASPAEGETKKKSSYYRQRRIDRVSVLLRDRYVRITNEANSALLVDTHTGEVVPEVIDAISAPLATQYRNAHGAEVYIGEIKRALDHFGQSVPPWEAKIFFGRAGYDPQNRQRYIDAAPGSCLTFDNYASYYRVVEGQPRIRPTQSRPLANLAHIGNWHPGLVNSLFDHTVLSPESDLLLIAWMILSWMPDRKLVMLELLGAASASLEQAHTLVRNVVDPATVAERNDLPSNVKQFNDLALKHYLLSFNHVEALTPTQQDHLFSLMRGKQVEWQWKGNKVDVDITVQCPVMLNSPESVATTPKLADATLSVEVEEDDHHYAMPGQMPSTEPAIVAGLLMIFGQVNAQWWKVEYDKDFDRYGGLADLCRVGVLVAECLRQDTDAFWQQFWANQRGRREFELEESPVALAVKMMLDDEPTGVIDISVKEWQERLEAYRPEGASSELWPTRSRGVGAKFKQIKPLLRDIGITLTSRGQRGPLRYWRAEKTMPPYMNE</sequence>
<dbReference type="RefSeq" id="WP_309654616.1">
    <property type="nucleotide sequence ID" value="NZ_JARWAN010000002.1"/>
</dbReference>
<protein>
    <submittedName>
        <fullName evidence="2">Uncharacterized protein</fullName>
    </submittedName>
</protein>
<organism evidence="2 3">
    <name type="scientific">Vreelandella vilamensis</name>
    <dbReference type="NCBI Taxonomy" id="531309"/>
    <lineage>
        <taxon>Bacteria</taxon>
        <taxon>Pseudomonadati</taxon>
        <taxon>Pseudomonadota</taxon>
        <taxon>Gammaproteobacteria</taxon>
        <taxon>Oceanospirillales</taxon>
        <taxon>Halomonadaceae</taxon>
        <taxon>Vreelandella</taxon>
    </lineage>
</organism>
<proteinExistence type="predicted"/>
<feature type="compositionally biased region" description="Polar residues" evidence="1">
    <location>
        <begin position="91"/>
        <end position="126"/>
    </location>
</feature>
<gene>
    <name evidence="2" type="ORF">QC823_01595</name>
</gene>
<keyword evidence="3" id="KW-1185">Reference proteome</keyword>
<reference evidence="2 3" key="1">
    <citation type="submission" date="2023-04" db="EMBL/GenBank/DDBJ databases">
        <title>A long-awaited taxogenomic arrangement of the family Halomonadaceae.</title>
        <authorList>
            <person name="De La Haba R."/>
            <person name="Chuvochina M."/>
            <person name="Wittouck S."/>
            <person name="Arahal D.R."/>
            <person name="Sanchez-Porro C."/>
            <person name="Hugenholtz P."/>
            <person name="Ventosa A."/>
        </authorList>
    </citation>
    <scope>NUCLEOTIDE SEQUENCE [LARGE SCALE GENOMIC DNA]</scope>
    <source>
        <strain evidence="2 3">DSM 21020</strain>
    </source>
</reference>
<name>A0ABU1H065_9GAMM</name>
<feature type="region of interest" description="Disordered" evidence="1">
    <location>
        <begin position="91"/>
        <end position="170"/>
    </location>
</feature>
<dbReference type="EMBL" id="JARWAN010000002">
    <property type="protein sequence ID" value="MDR5897691.1"/>
    <property type="molecule type" value="Genomic_DNA"/>
</dbReference>
<feature type="compositionally biased region" description="Basic and acidic residues" evidence="1">
    <location>
        <begin position="1"/>
        <end position="19"/>
    </location>
</feature>
<feature type="region of interest" description="Disordered" evidence="1">
    <location>
        <begin position="1"/>
        <end position="76"/>
    </location>
</feature>